<dbReference type="GO" id="GO:0016020">
    <property type="term" value="C:membrane"/>
    <property type="evidence" value="ECO:0007669"/>
    <property type="project" value="UniProtKB-SubCell"/>
</dbReference>
<evidence type="ECO:0000256" key="3">
    <source>
        <dbReference type="ARBA" id="ARBA00022692"/>
    </source>
</evidence>
<dbReference type="PANTHER" id="PTHR11351:SF3">
    <property type="entry name" value="BLL4393 PROTEIN"/>
    <property type="match status" value="1"/>
</dbReference>
<evidence type="ECO:0000313" key="13">
    <source>
        <dbReference type="Proteomes" id="UP000630528"/>
    </source>
</evidence>
<dbReference type="CDD" id="cd03505">
    <property type="entry name" value="Delta9-FADS-like"/>
    <property type="match status" value="1"/>
</dbReference>
<organism evidence="12 13">
    <name type="scientific">Ramlibacter ginsenosidimutans</name>
    <dbReference type="NCBI Taxonomy" id="502333"/>
    <lineage>
        <taxon>Bacteria</taxon>
        <taxon>Pseudomonadati</taxon>
        <taxon>Pseudomonadota</taxon>
        <taxon>Betaproteobacteria</taxon>
        <taxon>Burkholderiales</taxon>
        <taxon>Comamonadaceae</taxon>
        <taxon>Ramlibacter</taxon>
    </lineage>
</organism>
<comment type="subcellular location">
    <subcellularLocation>
        <location evidence="1">Membrane</location>
        <topology evidence="1">Multi-pass membrane protein</topology>
    </subcellularLocation>
</comment>
<reference evidence="12" key="1">
    <citation type="journal article" date="2012" name="J. Microbiol. Biotechnol.">
        <title>Ramlibacter ginsenosidimutans sp. nov., with ginsenoside-converting activity.</title>
        <authorList>
            <person name="Wang L."/>
            <person name="An D.S."/>
            <person name="Kim S.G."/>
            <person name="Jin F.X."/>
            <person name="Kim S.C."/>
            <person name="Lee S.T."/>
            <person name="Im W.T."/>
        </authorList>
    </citation>
    <scope>NUCLEOTIDE SEQUENCE</scope>
    <source>
        <strain evidence="12">KACC 17527</strain>
    </source>
</reference>
<feature type="transmembrane region" description="Helical" evidence="10">
    <location>
        <begin position="57"/>
        <end position="77"/>
    </location>
</feature>
<reference evidence="12" key="2">
    <citation type="submission" date="2021-01" db="EMBL/GenBank/DDBJ databases">
        <authorList>
            <person name="Kang M."/>
        </authorList>
    </citation>
    <scope>NUCLEOTIDE SEQUENCE</scope>
    <source>
        <strain evidence="12">KACC 17527</strain>
    </source>
</reference>
<keyword evidence="13" id="KW-1185">Reference proteome</keyword>
<evidence type="ECO:0000256" key="6">
    <source>
        <dbReference type="ARBA" id="ARBA00023002"/>
    </source>
</evidence>
<dbReference type="InterPro" id="IPR005804">
    <property type="entry name" value="FA_desaturase_dom"/>
</dbReference>
<keyword evidence="8" id="KW-0443">Lipid metabolism</keyword>
<feature type="transmembrane region" description="Helical" evidence="10">
    <location>
        <begin position="29"/>
        <end position="51"/>
    </location>
</feature>
<evidence type="ECO:0000256" key="1">
    <source>
        <dbReference type="ARBA" id="ARBA00004141"/>
    </source>
</evidence>
<evidence type="ECO:0000256" key="10">
    <source>
        <dbReference type="SAM" id="Phobius"/>
    </source>
</evidence>
<gene>
    <name evidence="12" type="ORF">JJB11_16265</name>
</gene>
<dbReference type="RefSeq" id="WP_201173556.1">
    <property type="nucleotide sequence ID" value="NZ_JAEPWM010000006.1"/>
</dbReference>
<proteinExistence type="inferred from homology"/>
<dbReference type="GO" id="GO:0016717">
    <property type="term" value="F:oxidoreductase activity, acting on paired donors, with oxidation of a pair of donors resulting in the reduction of molecular oxygen to two molecules of water"/>
    <property type="evidence" value="ECO:0007669"/>
    <property type="project" value="InterPro"/>
</dbReference>
<protein>
    <submittedName>
        <fullName evidence="12">Fatty acid desaturase</fullName>
    </submittedName>
</protein>
<dbReference type="Proteomes" id="UP000630528">
    <property type="component" value="Unassembled WGS sequence"/>
</dbReference>
<keyword evidence="4" id="KW-0276">Fatty acid metabolism</keyword>
<keyword evidence="6" id="KW-0560">Oxidoreductase</keyword>
<evidence type="ECO:0000313" key="12">
    <source>
        <dbReference type="EMBL" id="MBK6007655.1"/>
    </source>
</evidence>
<keyword evidence="3 10" id="KW-0812">Transmembrane</keyword>
<evidence type="ECO:0000256" key="5">
    <source>
        <dbReference type="ARBA" id="ARBA00022989"/>
    </source>
</evidence>
<name>A0A934WNH5_9BURK</name>
<feature type="domain" description="Fatty acid desaturase" evidence="11">
    <location>
        <begin position="60"/>
        <end position="303"/>
    </location>
</feature>
<keyword evidence="5 10" id="KW-1133">Transmembrane helix</keyword>
<sequence length="324" mass="35630">MRMHLGSYGPATATGAVKLNRAASTRERVITFVTVCVPGLALLASVPYAIYFGIRPVSLVLLVVLYCVTIAGVGIGYHRLAAHQSFKASVATRVLLAVAGSLAAQGPVLHWASAHRHHHPTADRPDDFHSPKVSGPHSFGRVAGLFHAHVGWLFGAYTENGWVFRAPYADWTRYIPDLLKDRALCKVNKHYFDILAAGLLGPALVAGLITLDPLAAVDAFFWAGLVRIAIVQNCTWSVNSVCHVWGTRPFRARDLSANNALIALITFGEGWHNNHHAFPTSFRHGLRWWEFDLNAAIVLALARARLAWDLRQPSPEHRLELLAR</sequence>
<evidence type="ECO:0000256" key="9">
    <source>
        <dbReference type="ARBA" id="ARBA00023136"/>
    </source>
</evidence>
<dbReference type="GO" id="GO:0006631">
    <property type="term" value="P:fatty acid metabolic process"/>
    <property type="evidence" value="ECO:0007669"/>
    <property type="project" value="UniProtKB-KW"/>
</dbReference>
<evidence type="ECO:0000256" key="4">
    <source>
        <dbReference type="ARBA" id="ARBA00022832"/>
    </source>
</evidence>
<keyword evidence="7" id="KW-0408">Iron</keyword>
<evidence type="ECO:0000256" key="7">
    <source>
        <dbReference type="ARBA" id="ARBA00023004"/>
    </source>
</evidence>
<dbReference type="EMBL" id="JAEPWM010000006">
    <property type="protein sequence ID" value="MBK6007655.1"/>
    <property type="molecule type" value="Genomic_DNA"/>
</dbReference>
<evidence type="ECO:0000256" key="2">
    <source>
        <dbReference type="ARBA" id="ARBA00008749"/>
    </source>
</evidence>
<keyword evidence="9 10" id="KW-0472">Membrane</keyword>
<comment type="caution">
    <text evidence="12">The sequence shown here is derived from an EMBL/GenBank/DDBJ whole genome shotgun (WGS) entry which is preliminary data.</text>
</comment>
<evidence type="ECO:0000256" key="8">
    <source>
        <dbReference type="ARBA" id="ARBA00023098"/>
    </source>
</evidence>
<dbReference type="Pfam" id="PF00487">
    <property type="entry name" value="FA_desaturase"/>
    <property type="match status" value="1"/>
</dbReference>
<dbReference type="AlphaFoldDB" id="A0A934WNH5"/>
<dbReference type="PANTHER" id="PTHR11351">
    <property type="entry name" value="ACYL-COA DESATURASE"/>
    <property type="match status" value="1"/>
</dbReference>
<dbReference type="InterPro" id="IPR015876">
    <property type="entry name" value="Acyl-CoA_DS"/>
</dbReference>
<comment type="similarity">
    <text evidence="2">Belongs to the fatty acid desaturase type 2 family.</text>
</comment>
<evidence type="ECO:0000259" key="11">
    <source>
        <dbReference type="Pfam" id="PF00487"/>
    </source>
</evidence>
<accession>A0A934WNH5</accession>